<accession>A0A1W2M2R5</accession>
<dbReference type="Proteomes" id="UP000076660">
    <property type="component" value="Unassembled WGS sequence"/>
</dbReference>
<dbReference type="EMBL" id="LQMT02000006">
    <property type="protein sequence ID" value="ONF73944.1"/>
    <property type="molecule type" value="Genomic_DNA"/>
</dbReference>
<gene>
    <name evidence="4" type="ORF">AVR91_0204235</name>
</gene>
<feature type="transmembrane region" description="Helical" evidence="2">
    <location>
        <begin position="395"/>
        <end position="415"/>
    </location>
</feature>
<reference evidence="4 5" key="1">
    <citation type="submission" date="2016-12" db="EMBL/GenBank/DDBJ databases">
        <title>Amycolatopsis keratiniphila subsp. keratiniphila genome sequencing and assembly.</title>
        <authorList>
            <person name="Mayilraj S."/>
            <person name="Kaur N."/>
        </authorList>
    </citation>
    <scope>NUCLEOTIDE SEQUENCE [LARGE SCALE GENOMIC DNA]</scope>
    <source>
        <strain evidence="4 5">DSM 44409</strain>
    </source>
</reference>
<comment type="caution">
    <text evidence="4">The sequence shown here is derived from an EMBL/GenBank/DDBJ whole genome shotgun (WGS) entry which is preliminary data.</text>
</comment>
<feature type="region of interest" description="Disordered" evidence="1">
    <location>
        <begin position="446"/>
        <end position="493"/>
    </location>
</feature>
<feature type="compositionally biased region" description="Low complexity" evidence="1">
    <location>
        <begin position="450"/>
        <end position="460"/>
    </location>
</feature>
<evidence type="ECO:0000256" key="2">
    <source>
        <dbReference type="SAM" id="Phobius"/>
    </source>
</evidence>
<keyword evidence="2" id="KW-0812">Transmembrane</keyword>
<dbReference type="AlphaFoldDB" id="A0A1W2M2R5"/>
<dbReference type="Pfam" id="PF03432">
    <property type="entry name" value="Relaxase"/>
    <property type="match status" value="1"/>
</dbReference>
<name>A0A1W2M2R5_9PSEU</name>
<feature type="compositionally biased region" description="Low complexity" evidence="1">
    <location>
        <begin position="482"/>
        <end position="493"/>
    </location>
</feature>
<feature type="compositionally biased region" description="Basic and acidic residues" evidence="1">
    <location>
        <begin position="191"/>
        <end position="207"/>
    </location>
</feature>
<evidence type="ECO:0000256" key="1">
    <source>
        <dbReference type="SAM" id="MobiDB-lite"/>
    </source>
</evidence>
<evidence type="ECO:0000259" key="3">
    <source>
        <dbReference type="Pfam" id="PF03432"/>
    </source>
</evidence>
<feature type="region of interest" description="Disordered" evidence="1">
    <location>
        <begin position="176"/>
        <end position="207"/>
    </location>
</feature>
<evidence type="ECO:0000313" key="4">
    <source>
        <dbReference type="EMBL" id="ONF73944.1"/>
    </source>
</evidence>
<protein>
    <recommendedName>
        <fullName evidence="3">MobA/VirD2-like nuclease domain-containing protein</fullName>
    </recommendedName>
</protein>
<sequence length="493" mass="52961">MRGWRARGLIAYLFGPGRHHEHQDPHVVAVWDGCERLHQPRETAPGRFDVADLAAALTAPAAAAGVPQNPLAVREGQDRPQGPVWHCSLRAAPEDRELTGAEWAEIVAEVLDRTGIAPRGDPGGCRWVAVRHAADHVHVAAVLVRQDTLRRVHPRRDYHRVREACLAAEQRYVLRPTSPADATAPSAPNRGEQEKAARQGREPSREQLRRLVRSAAARASGPEEFLETLAARVQVRARRTPGGQLAGYAVAVSGDRDRQAEPIWFAGRTLAADLSAARLTERWASAPRPPAPASRMEERRSAAWTSATAAAERARAELATDPAGIAHATGDLLLVLAHVTDSASQPPLETAAAEFERAARHPGRGQPVTWSRAAADLRTAAWRLARVRTGPSTSAAAVLALLLAVAALVAELAAWRAQRNQLAAAAAADRAREALAGHVVQFAERHRGHATAAEQPAAAESAKRRPRGRIAGQKPPAHLHRPTGVPGRPGRGR</sequence>
<evidence type="ECO:0000313" key="5">
    <source>
        <dbReference type="Proteomes" id="UP000076660"/>
    </source>
</evidence>
<keyword evidence="2" id="KW-0472">Membrane</keyword>
<organism evidence="4 5">
    <name type="scientific">Amycolatopsis keratiniphila subsp. keratiniphila</name>
    <dbReference type="NCBI Taxonomy" id="227715"/>
    <lineage>
        <taxon>Bacteria</taxon>
        <taxon>Bacillati</taxon>
        <taxon>Actinomycetota</taxon>
        <taxon>Actinomycetes</taxon>
        <taxon>Pseudonocardiales</taxon>
        <taxon>Pseudonocardiaceae</taxon>
        <taxon>Amycolatopsis</taxon>
        <taxon>Amycolatopsis japonica group</taxon>
    </lineage>
</organism>
<dbReference type="InterPro" id="IPR005094">
    <property type="entry name" value="Endonuclease_MobA/VirD2"/>
</dbReference>
<feature type="domain" description="MobA/VirD2-like nuclease" evidence="3">
    <location>
        <begin position="73"/>
        <end position="173"/>
    </location>
</feature>
<feature type="compositionally biased region" description="Low complexity" evidence="1">
    <location>
        <begin position="176"/>
        <end position="188"/>
    </location>
</feature>
<proteinExistence type="predicted"/>
<keyword evidence="2" id="KW-1133">Transmembrane helix</keyword>